<dbReference type="RefSeq" id="WP_237444056.1">
    <property type="nucleotide sequence ID" value="NZ_CAKLPX010000001.1"/>
</dbReference>
<protein>
    <recommendedName>
        <fullName evidence="4">DUF962 domain-containing protein</fullName>
    </recommendedName>
</protein>
<dbReference type="EMBL" id="CAKLPX010000001">
    <property type="protein sequence ID" value="CAH0991405.1"/>
    <property type="molecule type" value="Genomic_DNA"/>
</dbReference>
<keyword evidence="1" id="KW-0812">Transmembrane</keyword>
<evidence type="ECO:0000256" key="1">
    <source>
        <dbReference type="SAM" id="Phobius"/>
    </source>
</evidence>
<dbReference type="Proteomes" id="UP000838100">
    <property type="component" value="Unassembled WGS sequence"/>
</dbReference>
<feature type="transmembrane region" description="Helical" evidence="1">
    <location>
        <begin position="23"/>
        <end position="41"/>
    </location>
</feature>
<name>A0ABM9ADW6_9GAMM</name>
<keyword evidence="1" id="KW-1133">Transmembrane helix</keyword>
<dbReference type="Pfam" id="PF06127">
    <property type="entry name" value="Mpo1-like"/>
    <property type="match status" value="1"/>
</dbReference>
<sequence>MRTATSWFEEYSQSHQNITNKRIHNIAVPTIYFSIAGLLWGLPQPGWMASVELLNWTSLTLFFVMIFYATLGLRFFIALLVFSLSCLLLSWAIEMATGALTVISVSLFVIAWIAQFYGHKVEGKKPSFFKDILFLLVGPAWVFDGFWKNKK</sequence>
<evidence type="ECO:0008006" key="4">
    <source>
        <dbReference type="Google" id="ProtNLM"/>
    </source>
</evidence>
<organism evidence="2 3">
    <name type="scientific">Sinobacterium norvegicum</name>
    <dbReference type="NCBI Taxonomy" id="1641715"/>
    <lineage>
        <taxon>Bacteria</taxon>
        <taxon>Pseudomonadati</taxon>
        <taxon>Pseudomonadota</taxon>
        <taxon>Gammaproteobacteria</taxon>
        <taxon>Cellvibrionales</taxon>
        <taxon>Spongiibacteraceae</taxon>
        <taxon>Sinobacterium</taxon>
    </lineage>
</organism>
<evidence type="ECO:0000313" key="2">
    <source>
        <dbReference type="EMBL" id="CAH0991405.1"/>
    </source>
</evidence>
<accession>A0ABM9ADW6</accession>
<dbReference type="PANTHER" id="PTHR28026">
    <property type="entry name" value="DUF962 DOMAIN PROTEIN (AFU_ORTHOLOGUE AFUA_8G05310)"/>
    <property type="match status" value="1"/>
</dbReference>
<dbReference type="PANTHER" id="PTHR28026:SF9">
    <property type="entry name" value="2-HYDROXY-PALMITIC ACID DIOXYGENASE MPO1"/>
    <property type="match status" value="1"/>
</dbReference>
<evidence type="ECO:0000313" key="3">
    <source>
        <dbReference type="Proteomes" id="UP000838100"/>
    </source>
</evidence>
<keyword evidence="1" id="KW-0472">Membrane</keyword>
<gene>
    <name evidence="2" type="ORF">SIN8267_01509</name>
</gene>
<reference evidence="2" key="1">
    <citation type="submission" date="2021-12" db="EMBL/GenBank/DDBJ databases">
        <authorList>
            <person name="Rodrigo-Torres L."/>
            <person name="Arahal R. D."/>
            <person name="Lucena T."/>
        </authorList>
    </citation>
    <scope>NUCLEOTIDE SEQUENCE</scope>
    <source>
        <strain evidence="2">CECT 8267</strain>
    </source>
</reference>
<proteinExistence type="predicted"/>
<comment type="caution">
    <text evidence="2">The sequence shown here is derived from an EMBL/GenBank/DDBJ whole genome shotgun (WGS) entry which is preliminary data.</text>
</comment>
<feature type="transmembrane region" description="Helical" evidence="1">
    <location>
        <begin position="129"/>
        <end position="147"/>
    </location>
</feature>
<feature type="transmembrane region" description="Helical" evidence="1">
    <location>
        <begin position="99"/>
        <end position="117"/>
    </location>
</feature>
<dbReference type="InterPro" id="IPR009305">
    <property type="entry name" value="Mpo1-like"/>
</dbReference>
<keyword evidence="3" id="KW-1185">Reference proteome</keyword>